<dbReference type="GO" id="GO:0046872">
    <property type="term" value="F:metal ion binding"/>
    <property type="evidence" value="ECO:0007669"/>
    <property type="project" value="InterPro"/>
</dbReference>
<comment type="caution">
    <text evidence="2">The sequence shown here is derived from an EMBL/GenBank/DDBJ whole genome shotgun (WGS) entry which is preliminary data.</text>
</comment>
<evidence type="ECO:0000313" key="3">
    <source>
        <dbReference type="Proteomes" id="UP000602050"/>
    </source>
</evidence>
<dbReference type="Proteomes" id="UP000602050">
    <property type="component" value="Unassembled WGS sequence"/>
</dbReference>
<sequence>MAETTIFVKEATTDSIIQQIEQLLNQIDGVERVLIDTEDGEVKLEFDTDKITEEEIASMLMEQNYLLH</sequence>
<evidence type="ECO:0000259" key="1">
    <source>
        <dbReference type="PROSITE" id="PS50846"/>
    </source>
</evidence>
<evidence type="ECO:0000313" key="2">
    <source>
        <dbReference type="EMBL" id="GFZ87334.1"/>
    </source>
</evidence>
<organism evidence="2 3">
    <name type="scientific">Compostibacillus humi</name>
    <dbReference type="NCBI Taxonomy" id="1245525"/>
    <lineage>
        <taxon>Bacteria</taxon>
        <taxon>Bacillati</taxon>
        <taxon>Bacillota</taxon>
        <taxon>Bacilli</taxon>
        <taxon>Bacillales</taxon>
        <taxon>Bacillaceae</taxon>
        <taxon>Compostibacillus</taxon>
    </lineage>
</organism>
<dbReference type="AlphaFoldDB" id="A0A8J2XH87"/>
<accession>A0A8J2XH87</accession>
<gene>
    <name evidence="2" type="ORF">GCM10010978_28910</name>
</gene>
<keyword evidence="3" id="KW-1185">Reference proteome</keyword>
<reference evidence="2" key="2">
    <citation type="submission" date="2020-09" db="EMBL/GenBank/DDBJ databases">
        <authorList>
            <person name="Sun Q."/>
            <person name="Zhou Y."/>
        </authorList>
    </citation>
    <scope>NUCLEOTIDE SEQUENCE</scope>
    <source>
        <strain evidence="2">CGMCC 1.12360</strain>
    </source>
</reference>
<dbReference type="RefSeq" id="WP_188393128.1">
    <property type="nucleotide sequence ID" value="NZ_BMEV01000073.1"/>
</dbReference>
<dbReference type="InterPro" id="IPR036163">
    <property type="entry name" value="HMA_dom_sf"/>
</dbReference>
<proteinExistence type="predicted"/>
<feature type="domain" description="HMA" evidence="1">
    <location>
        <begin position="2"/>
        <end position="68"/>
    </location>
</feature>
<dbReference type="SUPFAM" id="SSF55008">
    <property type="entry name" value="HMA, heavy metal-associated domain"/>
    <property type="match status" value="1"/>
</dbReference>
<dbReference type="InterPro" id="IPR006121">
    <property type="entry name" value="HMA_dom"/>
</dbReference>
<dbReference type="PROSITE" id="PS50846">
    <property type="entry name" value="HMA_2"/>
    <property type="match status" value="1"/>
</dbReference>
<dbReference type="Gene3D" id="3.30.70.100">
    <property type="match status" value="1"/>
</dbReference>
<name>A0A8J2XH87_9BACI</name>
<reference evidence="2" key="1">
    <citation type="journal article" date="2014" name="Int. J. Syst. Evol. Microbiol.">
        <title>Complete genome sequence of Corynebacterium casei LMG S-19264T (=DSM 44701T), isolated from a smear-ripened cheese.</title>
        <authorList>
            <consortium name="US DOE Joint Genome Institute (JGI-PGF)"/>
            <person name="Walter F."/>
            <person name="Albersmeier A."/>
            <person name="Kalinowski J."/>
            <person name="Ruckert C."/>
        </authorList>
    </citation>
    <scope>NUCLEOTIDE SEQUENCE</scope>
    <source>
        <strain evidence="2">CGMCC 1.12360</strain>
    </source>
</reference>
<protein>
    <recommendedName>
        <fullName evidence="1">HMA domain-containing protein</fullName>
    </recommendedName>
</protein>
<dbReference type="EMBL" id="BMEV01000073">
    <property type="protein sequence ID" value="GFZ87334.1"/>
    <property type="molecule type" value="Genomic_DNA"/>
</dbReference>